<feature type="active site" description="Proton donor" evidence="6">
    <location>
        <position position="325"/>
    </location>
</feature>
<dbReference type="Pfam" id="PF00728">
    <property type="entry name" value="Glyco_hydro_20"/>
    <property type="match status" value="1"/>
</dbReference>
<evidence type="ECO:0000256" key="1">
    <source>
        <dbReference type="ARBA" id="ARBA00001231"/>
    </source>
</evidence>
<proteinExistence type="inferred from homology"/>
<protein>
    <recommendedName>
        <fullName evidence="3">beta-N-acetylhexosaminidase</fullName>
        <ecNumber evidence="3">3.2.1.52</ecNumber>
    </recommendedName>
</protein>
<keyword evidence="7" id="KW-0732">Signal</keyword>
<feature type="chain" id="PRO_5039325452" description="beta-N-acetylhexosaminidase" evidence="7">
    <location>
        <begin position="22"/>
        <end position="687"/>
    </location>
</feature>
<feature type="domain" description="Beta-hexosaminidase bacterial type N-terminal" evidence="9">
    <location>
        <begin position="28"/>
        <end position="149"/>
    </location>
</feature>
<dbReference type="GO" id="GO:0004563">
    <property type="term" value="F:beta-N-acetylhexosaminidase activity"/>
    <property type="evidence" value="ECO:0007669"/>
    <property type="project" value="UniProtKB-EC"/>
</dbReference>
<evidence type="ECO:0000256" key="7">
    <source>
        <dbReference type="SAM" id="SignalP"/>
    </source>
</evidence>
<keyword evidence="5" id="KW-0326">Glycosidase</keyword>
<keyword evidence="4" id="KW-0378">Hydrolase</keyword>
<evidence type="ECO:0000256" key="2">
    <source>
        <dbReference type="ARBA" id="ARBA00006285"/>
    </source>
</evidence>
<dbReference type="EC" id="3.2.1.52" evidence="3"/>
<feature type="domain" description="Glycoside hydrolase family 20 catalytic" evidence="8">
    <location>
        <begin position="152"/>
        <end position="494"/>
    </location>
</feature>
<comment type="caution">
    <text evidence="10">The sequence shown here is derived from an EMBL/GenBank/DDBJ whole genome shotgun (WGS) entry which is preliminary data.</text>
</comment>
<dbReference type="GO" id="GO:0016020">
    <property type="term" value="C:membrane"/>
    <property type="evidence" value="ECO:0007669"/>
    <property type="project" value="TreeGrafter"/>
</dbReference>
<dbReference type="SUPFAM" id="SSF51445">
    <property type="entry name" value="(Trans)glycosidases"/>
    <property type="match status" value="1"/>
</dbReference>
<accession>A0A9D2KD98</accession>
<evidence type="ECO:0000313" key="11">
    <source>
        <dbReference type="Proteomes" id="UP000824108"/>
    </source>
</evidence>
<dbReference type="GO" id="GO:0030203">
    <property type="term" value="P:glycosaminoglycan metabolic process"/>
    <property type="evidence" value="ECO:0007669"/>
    <property type="project" value="TreeGrafter"/>
</dbReference>
<dbReference type="PANTHER" id="PTHR22600">
    <property type="entry name" value="BETA-HEXOSAMINIDASE"/>
    <property type="match status" value="1"/>
</dbReference>
<dbReference type="Gene3D" id="3.20.20.80">
    <property type="entry name" value="Glycosidases"/>
    <property type="match status" value="1"/>
</dbReference>
<dbReference type="Gene3D" id="3.30.379.10">
    <property type="entry name" value="Chitobiase/beta-hexosaminidase domain 2-like"/>
    <property type="match status" value="1"/>
</dbReference>
<dbReference type="InterPro" id="IPR015882">
    <property type="entry name" value="HEX_bac_N"/>
</dbReference>
<dbReference type="PROSITE" id="PS51257">
    <property type="entry name" value="PROKAR_LIPOPROTEIN"/>
    <property type="match status" value="1"/>
</dbReference>
<sequence length="687" mass="77926">MKKNHLTLFLSCLLAMGCAPSGQKEVVLIPQPQVCELHSGVYSFSAGEAFYTNLSGDERDDLAAVLASSPFRLVASDDAGAAFHFEVVASLPGISSDEGYTLAVGADGVRAEATTPAGLFYAFQSLLQMAEADGADEAFVLPRVNVNDYPRFSYRGLHLDVSRHFRSKEFVMKQLDAMARYKLNRFHWHLTDGAGWRLEIKRYPQLTEQTAYRPYPNWKAWWKGDRRYCLKDDAGAEGGYYTQEDVREILEHARKLHITVIPEIEMPGHSEEVLAVFPQLSCSGKPYQNGELCIGNDETFTFLENVLLEVMDLFPSEYIHIGGDEAAKRSWEKCPKCQARIRKEGLKDEKELQSYLIHRIEKFLNDHGRKLIGWDEILEGGLAPSATVMSWRGEQGGITAAKAEHDVIMTPGEFCYLDAYQDAPVSQPEAIGGYLTLEKVYSYDPVPAELTDAQKPFIKGVQANVWTEYIPTEEHAEYMIYPRLLALSEVAWTQPDRKDWPRFREAALKEVKWLQSQGYHPFDLSKEVGERPESLQPVDHLGLHCPVKYAQPWSSAYPASGDSTLTDGVRGGWTYGDRRWQGFLCKDVDVTIDLGKVTDVKLVEADFLQLRGPEVWLPKEVVISFSEDGQHFTEMKRIATDVPVTEERLTFRNYRWEGQAKARYVHFQGLLNREVMGWMFTDEIVIK</sequence>
<feature type="signal peptide" evidence="7">
    <location>
        <begin position="1"/>
        <end position="21"/>
    </location>
</feature>
<reference evidence="10" key="1">
    <citation type="journal article" date="2021" name="PeerJ">
        <title>Extensive microbial diversity within the chicken gut microbiome revealed by metagenomics and culture.</title>
        <authorList>
            <person name="Gilroy R."/>
            <person name="Ravi A."/>
            <person name="Getino M."/>
            <person name="Pursley I."/>
            <person name="Horton D.L."/>
            <person name="Alikhan N.F."/>
            <person name="Baker D."/>
            <person name="Gharbi K."/>
            <person name="Hall N."/>
            <person name="Watson M."/>
            <person name="Adriaenssens E.M."/>
            <person name="Foster-Nyarko E."/>
            <person name="Jarju S."/>
            <person name="Secka A."/>
            <person name="Antonio M."/>
            <person name="Oren A."/>
            <person name="Chaudhuri R.R."/>
            <person name="La Ragione R."/>
            <person name="Hildebrand F."/>
            <person name="Pallen M.J."/>
        </authorList>
    </citation>
    <scope>NUCLEOTIDE SEQUENCE</scope>
    <source>
        <strain evidence="10">CHK118-2852</strain>
    </source>
</reference>
<evidence type="ECO:0000256" key="5">
    <source>
        <dbReference type="ARBA" id="ARBA00023295"/>
    </source>
</evidence>
<dbReference type="InterPro" id="IPR017853">
    <property type="entry name" value="GH"/>
</dbReference>
<comment type="catalytic activity">
    <reaction evidence="1">
        <text>Hydrolysis of terminal non-reducing N-acetyl-D-hexosamine residues in N-acetyl-beta-D-hexosaminides.</text>
        <dbReference type="EC" id="3.2.1.52"/>
    </reaction>
</comment>
<evidence type="ECO:0000256" key="4">
    <source>
        <dbReference type="ARBA" id="ARBA00022801"/>
    </source>
</evidence>
<dbReference type="AlphaFoldDB" id="A0A9D2KD98"/>
<dbReference type="Gene3D" id="2.60.120.260">
    <property type="entry name" value="Galactose-binding domain-like"/>
    <property type="match status" value="1"/>
</dbReference>
<name>A0A9D2KD98_9BACE</name>
<dbReference type="InterPro" id="IPR025705">
    <property type="entry name" value="Beta_hexosaminidase_sua/sub"/>
</dbReference>
<evidence type="ECO:0000259" key="8">
    <source>
        <dbReference type="Pfam" id="PF00728"/>
    </source>
</evidence>
<reference evidence="10" key="2">
    <citation type="submission" date="2021-04" db="EMBL/GenBank/DDBJ databases">
        <authorList>
            <person name="Gilroy R."/>
        </authorList>
    </citation>
    <scope>NUCLEOTIDE SEQUENCE</scope>
    <source>
        <strain evidence="10">CHK118-2852</strain>
    </source>
</reference>
<evidence type="ECO:0000259" key="9">
    <source>
        <dbReference type="Pfam" id="PF02838"/>
    </source>
</evidence>
<comment type="similarity">
    <text evidence="2">Belongs to the glycosyl hydrolase 20 family.</text>
</comment>
<dbReference type="EMBL" id="DXAV01000007">
    <property type="protein sequence ID" value="HIZ90592.1"/>
    <property type="molecule type" value="Genomic_DNA"/>
</dbReference>
<dbReference type="SUPFAM" id="SSF55545">
    <property type="entry name" value="beta-N-acetylhexosaminidase-like domain"/>
    <property type="match status" value="1"/>
</dbReference>
<dbReference type="InterPro" id="IPR015883">
    <property type="entry name" value="Glyco_hydro_20_cat"/>
</dbReference>
<dbReference type="Pfam" id="PF02838">
    <property type="entry name" value="Glyco_hydro_20b"/>
    <property type="match status" value="1"/>
</dbReference>
<evidence type="ECO:0000313" key="10">
    <source>
        <dbReference type="EMBL" id="HIZ90592.1"/>
    </source>
</evidence>
<dbReference type="Proteomes" id="UP000824108">
    <property type="component" value="Unassembled WGS sequence"/>
</dbReference>
<evidence type="ECO:0000256" key="6">
    <source>
        <dbReference type="PIRSR" id="PIRSR625705-1"/>
    </source>
</evidence>
<organism evidence="10 11">
    <name type="scientific">Candidatus Bacteroides merdavium</name>
    <dbReference type="NCBI Taxonomy" id="2838472"/>
    <lineage>
        <taxon>Bacteria</taxon>
        <taxon>Pseudomonadati</taxon>
        <taxon>Bacteroidota</taxon>
        <taxon>Bacteroidia</taxon>
        <taxon>Bacteroidales</taxon>
        <taxon>Bacteroidaceae</taxon>
        <taxon>Bacteroides</taxon>
    </lineage>
</organism>
<dbReference type="GO" id="GO:0005975">
    <property type="term" value="P:carbohydrate metabolic process"/>
    <property type="evidence" value="ECO:0007669"/>
    <property type="project" value="InterPro"/>
</dbReference>
<dbReference type="PANTHER" id="PTHR22600:SF57">
    <property type="entry name" value="BETA-N-ACETYLHEXOSAMINIDASE"/>
    <property type="match status" value="1"/>
</dbReference>
<evidence type="ECO:0000256" key="3">
    <source>
        <dbReference type="ARBA" id="ARBA00012663"/>
    </source>
</evidence>
<dbReference type="InterPro" id="IPR029018">
    <property type="entry name" value="Hex-like_dom2"/>
</dbReference>
<gene>
    <name evidence="10" type="ORF">H9807_00495</name>
</gene>
<dbReference type="PRINTS" id="PR00738">
    <property type="entry name" value="GLHYDRLASE20"/>
</dbReference>
<dbReference type="CDD" id="cd06563">
    <property type="entry name" value="GH20_chitobiase-like"/>
    <property type="match status" value="1"/>
</dbReference>